<evidence type="ECO:0000256" key="1">
    <source>
        <dbReference type="SAM" id="Phobius"/>
    </source>
</evidence>
<organism evidence="2 3">
    <name type="scientific">Rhodoplanes elegans</name>
    <dbReference type="NCBI Taxonomy" id="29408"/>
    <lineage>
        <taxon>Bacteria</taxon>
        <taxon>Pseudomonadati</taxon>
        <taxon>Pseudomonadota</taxon>
        <taxon>Alphaproteobacteria</taxon>
        <taxon>Hyphomicrobiales</taxon>
        <taxon>Nitrobacteraceae</taxon>
        <taxon>Rhodoplanes</taxon>
    </lineage>
</organism>
<feature type="transmembrane region" description="Helical" evidence="1">
    <location>
        <begin position="43"/>
        <end position="62"/>
    </location>
</feature>
<keyword evidence="1" id="KW-0812">Transmembrane</keyword>
<dbReference type="EMBL" id="NPEU01000044">
    <property type="protein sequence ID" value="RAI40305.1"/>
    <property type="molecule type" value="Genomic_DNA"/>
</dbReference>
<evidence type="ECO:0000313" key="2">
    <source>
        <dbReference type="EMBL" id="RAI40305.1"/>
    </source>
</evidence>
<comment type="caution">
    <text evidence="2">The sequence shown here is derived from an EMBL/GenBank/DDBJ whole genome shotgun (WGS) entry which is preliminary data.</text>
</comment>
<dbReference type="RefSeq" id="WP_111356335.1">
    <property type="nucleotide sequence ID" value="NZ_NHSK01000126.1"/>
</dbReference>
<keyword evidence="3" id="KW-1185">Reference proteome</keyword>
<proteinExistence type="predicted"/>
<protein>
    <submittedName>
        <fullName evidence="2">Uncharacterized protein</fullName>
    </submittedName>
</protein>
<accession>A0A327KSE7</accession>
<dbReference type="AlphaFoldDB" id="A0A327KSE7"/>
<keyword evidence="1" id="KW-1133">Transmembrane helix</keyword>
<feature type="transmembrane region" description="Helical" evidence="1">
    <location>
        <begin position="6"/>
        <end position="23"/>
    </location>
</feature>
<evidence type="ECO:0000313" key="3">
    <source>
        <dbReference type="Proteomes" id="UP000248863"/>
    </source>
</evidence>
<keyword evidence="1" id="KW-0472">Membrane</keyword>
<name>A0A327KSE7_9BRAD</name>
<dbReference type="Proteomes" id="UP000248863">
    <property type="component" value="Unassembled WGS sequence"/>
</dbReference>
<reference evidence="2 3" key="1">
    <citation type="submission" date="2017-07" db="EMBL/GenBank/DDBJ databases">
        <title>Draft Genome Sequences of Select Purple Nonsulfur Bacteria.</title>
        <authorList>
            <person name="Lasarre B."/>
            <person name="Mckinlay J.B."/>
        </authorList>
    </citation>
    <scope>NUCLEOTIDE SEQUENCE [LARGE SCALE GENOMIC DNA]</scope>
    <source>
        <strain evidence="2 3">DSM 11907</strain>
    </source>
</reference>
<sequence length="64" mass="6703">MTLQSLYVVFAGMMLGGASLLVAAERKKPPTFDVPIVSDRAKAAIGGSLLVLGVVLSGILFFHK</sequence>
<gene>
    <name evidence="2" type="ORF">CH338_06585</name>
</gene>